<keyword evidence="7" id="KW-1185">Reference proteome</keyword>
<sequence>MGTIRFSSRDLPAAPPTSNPSSSIPTKTTSSSITETVNGSHEFKIGGYSLSKGMGVGKYIASDTFYIGGYAWAIYFYPDGKSPEDNATYVSLFIALASEGTDVRALFELSLMDQSGKERHKVHSHFGRALESGPYTLKYRGSMWGYKRFYRRNQLETSDYLKDDTLLVRCCVGVVKSHTEGPKTYTISVPPSNIGQHFGKLLDSGKGTDVNFEVDGETFASHKIVLAARSPVFRAQLFGPMKDQNTQCIKVEDMEAPVFKVSNCGVVQDICGAIHKCTCGFISQGTAPILILTHSELNVYGAWMYNANGVCNIGAKAMEYRDGRGKVNRLACTNITCSSLMFGCLQALIHFMYWDALPDVEELVGLNSKWVSTLMAQHLLAAADRYALERLRLLCEARLCEDVSINTVATTLALAEQHQCIQLKSVCLKFIALPENLKDVMQTDGFEYLKESCPSVITELLQYVAKNGERSVITCTHGNDTLDSDMNGRRVKQRIH</sequence>
<dbReference type="GO" id="GO:0016567">
    <property type="term" value="P:protein ubiquitination"/>
    <property type="evidence" value="ECO:0007669"/>
    <property type="project" value="InterPro"/>
</dbReference>
<dbReference type="InterPro" id="IPR056423">
    <property type="entry name" value="BACK_BPM_SPOP"/>
</dbReference>
<dbReference type="PANTHER" id="PTHR26379:SF187">
    <property type="entry name" value="OS07G0655300 PROTEIN"/>
    <property type="match status" value="1"/>
</dbReference>
<dbReference type="Pfam" id="PF24570">
    <property type="entry name" value="BACK_BPM_SPOP"/>
    <property type="match status" value="1"/>
</dbReference>
<evidence type="ECO:0000256" key="3">
    <source>
        <dbReference type="SAM" id="MobiDB-lite"/>
    </source>
</evidence>
<feature type="domain" description="MATH" evidence="5">
    <location>
        <begin position="38"/>
        <end position="172"/>
    </location>
</feature>
<feature type="region of interest" description="Disordered" evidence="3">
    <location>
        <begin position="1"/>
        <end position="35"/>
    </location>
</feature>
<dbReference type="InterPro" id="IPR045005">
    <property type="entry name" value="BPM1-6"/>
</dbReference>
<dbReference type="PROSITE" id="PS50097">
    <property type="entry name" value="BTB"/>
    <property type="match status" value="1"/>
</dbReference>
<proteinExistence type="inferred from homology"/>
<organism evidence="6 7">
    <name type="scientific">Populus tomentosa</name>
    <name type="common">Chinese white poplar</name>
    <dbReference type="NCBI Taxonomy" id="118781"/>
    <lineage>
        <taxon>Eukaryota</taxon>
        <taxon>Viridiplantae</taxon>
        <taxon>Streptophyta</taxon>
        <taxon>Embryophyta</taxon>
        <taxon>Tracheophyta</taxon>
        <taxon>Spermatophyta</taxon>
        <taxon>Magnoliopsida</taxon>
        <taxon>eudicotyledons</taxon>
        <taxon>Gunneridae</taxon>
        <taxon>Pentapetalae</taxon>
        <taxon>rosids</taxon>
        <taxon>fabids</taxon>
        <taxon>Malpighiales</taxon>
        <taxon>Salicaceae</taxon>
        <taxon>Saliceae</taxon>
        <taxon>Populus</taxon>
    </lineage>
</organism>
<evidence type="ECO:0000313" key="7">
    <source>
        <dbReference type="Proteomes" id="UP000886885"/>
    </source>
</evidence>
<name>A0A8X7Z071_POPTO</name>
<dbReference type="SMART" id="SM00061">
    <property type="entry name" value="MATH"/>
    <property type="match status" value="1"/>
</dbReference>
<feature type="domain" description="BTB" evidence="4">
    <location>
        <begin position="208"/>
        <end position="260"/>
    </location>
</feature>
<dbReference type="Proteomes" id="UP000886885">
    <property type="component" value="Chromosome 10A"/>
</dbReference>
<dbReference type="InterPro" id="IPR034090">
    <property type="entry name" value="BPM_C"/>
</dbReference>
<reference evidence="6" key="1">
    <citation type="journal article" date="2020" name="bioRxiv">
        <title>Hybrid origin of Populus tomentosa Carr. identified through genome sequencing and phylogenomic analysis.</title>
        <authorList>
            <person name="An X."/>
            <person name="Gao K."/>
            <person name="Chen Z."/>
            <person name="Li J."/>
            <person name="Yang X."/>
            <person name="Yang X."/>
            <person name="Zhou J."/>
            <person name="Guo T."/>
            <person name="Zhao T."/>
            <person name="Huang S."/>
            <person name="Miao D."/>
            <person name="Khan W.U."/>
            <person name="Rao P."/>
            <person name="Ye M."/>
            <person name="Lei B."/>
            <person name="Liao W."/>
            <person name="Wang J."/>
            <person name="Ji L."/>
            <person name="Li Y."/>
            <person name="Guo B."/>
            <person name="Mustafa N.S."/>
            <person name="Li S."/>
            <person name="Yun Q."/>
            <person name="Keller S.R."/>
            <person name="Mao J."/>
            <person name="Zhang R."/>
            <person name="Strauss S.H."/>
        </authorList>
    </citation>
    <scope>NUCLEOTIDE SEQUENCE</scope>
    <source>
        <strain evidence="6">GM15</strain>
        <tissue evidence="6">Leaf</tissue>
    </source>
</reference>
<dbReference type="InterPro" id="IPR000210">
    <property type="entry name" value="BTB/POZ_dom"/>
</dbReference>
<dbReference type="InterPro" id="IPR002083">
    <property type="entry name" value="MATH/TRAF_dom"/>
</dbReference>
<comment type="caution">
    <text evidence="6">The sequence shown here is derived from an EMBL/GenBank/DDBJ whole genome shotgun (WGS) entry which is preliminary data.</text>
</comment>
<dbReference type="OrthoDB" id="6359816at2759"/>
<dbReference type="Pfam" id="PF22486">
    <property type="entry name" value="MATH_2"/>
    <property type="match status" value="1"/>
</dbReference>
<dbReference type="GO" id="GO:0071472">
    <property type="term" value="P:cellular response to salt stress"/>
    <property type="evidence" value="ECO:0007669"/>
    <property type="project" value="UniProtKB-ARBA"/>
</dbReference>
<dbReference type="Pfam" id="PF00651">
    <property type="entry name" value="BTB"/>
    <property type="match status" value="1"/>
</dbReference>
<comment type="pathway">
    <text evidence="1">Protein modification; protein ubiquitination.</text>
</comment>
<evidence type="ECO:0000259" key="4">
    <source>
        <dbReference type="PROSITE" id="PS50097"/>
    </source>
</evidence>
<dbReference type="EMBL" id="JAAWWB010000019">
    <property type="protein sequence ID" value="KAG6758922.1"/>
    <property type="molecule type" value="Genomic_DNA"/>
</dbReference>
<evidence type="ECO:0000313" key="6">
    <source>
        <dbReference type="EMBL" id="KAG6758922.1"/>
    </source>
</evidence>
<evidence type="ECO:0000259" key="5">
    <source>
        <dbReference type="PROSITE" id="PS50144"/>
    </source>
</evidence>
<evidence type="ECO:0000256" key="1">
    <source>
        <dbReference type="ARBA" id="ARBA00004906"/>
    </source>
</evidence>
<dbReference type="SMART" id="SM00225">
    <property type="entry name" value="BTB"/>
    <property type="match status" value="1"/>
</dbReference>
<dbReference type="CDD" id="cd18280">
    <property type="entry name" value="BTB_POZ_BPM_plant"/>
    <property type="match status" value="1"/>
</dbReference>
<gene>
    <name evidence="6" type="ORF">POTOM_035385</name>
</gene>
<accession>A0A8X7Z071</accession>
<evidence type="ECO:0008006" key="8">
    <source>
        <dbReference type="Google" id="ProtNLM"/>
    </source>
</evidence>
<evidence type="ECO:0000256" key="2">
    <source>
        <dbReference type="ARBA" id="ARBA00010846"/>
    </source>
</evidence>
<dbReference type="PANTHER" id="PTHR26379">
    <property type="entry name" value="BTB/POZ AND MATH DOMAIN-CONTAINING PROTEIN 1"/>
    <property type="match status" value="1"/>
</dbReference>
<dbReference type="CDD" id="cd14736">
    <property type="entry name" value="BACK_AtBPM-like"/>
    <property type="match status" value="1"/>
</dbReference>
<dbReference type="AlphaFoldDB" id="A0A8X7Z071"/>
<dbReference type="CDD" id="cd00121">
    <property type="entry name" value="MATH"/>
    <property type="match status" value="1"/>
</dbReference>
<protein>
    <recommendedName>
        <fullName evidence="8">BTB/POZ and MATH domain-containing protein 2-like</fullName>
    </recommendedName>
</protein>
<dbReference type="PROSITE" id="PS50144">
    <property type="entry name" value="MATH"/>
    <property type="match status" value="1"/>
</dbReference>
<feature type="compositionally biased region" description="Low complexity" evidence="3">
    <location>
        <begin position="19"/>
        <end position="34"/>
    </location>
</feature>
<comment type="similarity">
    <text evidence="2">Belongs to the Tdpoz family.</text>
</comment>